<accession>A0A931GHQ6</accession>
<protein>
    <submittedName>
        <fullName evidence="3">Arc family DNA-binding protein</fullName>
    </submittedName>
</protein>
<dbReference type="Proteomes" id="UP000596932">
    <property type="component" value="Unassembled WGS sequence"/>
</dbReference>
<feature type="domain" description="Arc-like DNA binding" evidence="2">
    <location>
        <begin position="2"/>
        <end position="47"/>
    </location>
</feature>
<dbReference type="InterPro" id="IPR005569">
    <property type="entry name" value="Arc_DNA-bd_dom"/>
</dbReference>
<sequence>MSRTDPQFKLRVPPELRATIEQSASASRRLMNAEVVIRLEASYAQDNAAKEGTHDRDERKPRPV</sequence>
<name>A0A931GHQ6_9PSED</name>
<dbReference type="Gene3D" id="1.10.1220.10">
    <property type="entry name" value="Met repressor-like"/>
    <property type="match status" value="1"/>
</dbReference>
<dbReference type="InterPro" id="IPR010985">
    <property type="entry name" value="Ribbon_hlx_hlx"/>
</dbReference>
<proteinExistence type="predicted"/>
<comment type="caution">
    <text evidence="3">The sequence shown here is derived from an EMBL/GenBank/DDBJ whole genome shotgun (WGS) entry which is preliminary data.</text>
</comment>
<dbReference type="Pfam" id="PF03869">
    <property type="entry name" value="Arc"/>
    <property type="match status" value="1"/>
</dbReference>
<dbReference type="GO" id="GO:0003677">
    <property type="term" value="F:DNA binding"/>
    <property type="evidence" value="ECO:0007669"/>
    <property type="project" value="UniProtKB-KW"/>
</dbReference>
<organism evidence="3 4">
    <name type="scientific">Pseudomonas chaetocerotis</name>
    <dbReference type="NCBI Taxonomy" id="2758695"/>
    <lineage>
        <taxon>Bacteria</taxon>
        <taxon>Pseudomonadati</taxon>
        <taxon>Pseudomonadota</taxon>
        <taxon>Gammaproteobacteria</taxon>
        <taxon>Pseudomonadales</taxon>
        <taxon>Pseudomonadaceae</taxon>
        <taxon>Pseudomonas</taxon>
    </lineage>
</organism>
<feature type="region of interest" description="Disordered" evidence="1">
    <location>
        <begin position="42"/>
        <end position="64"/>
    </location>
</feature>
<evidence type="ECO:0000313" key="3">
    <source>
        <dbReference type="EMBL" id="MBG0836111.1"/>
    </source>
</evidence>
<gene>
    <name evidence="3" type="ORF">H3221_13450</name>
</gene>
<keyword evidence="4" id="KW-1185">Reference proteome</keyword>
<feature type="compositionally biased region" description="Basic and acidic residues" evidence="1">
    <location>
        <begin position="48"/>
        <end position="64"/>
    </location>
</feature>
<evidence type="ECO:0000256" key="1">
    <source>
        <dbReference type="SAM" id="MobiDB-lite"/>
    </source>
</evidence>
<dbReference type="EMBL" id="JACFYX010000011">
    <property type="protein sequence ID" value="MBG0836111.1"/>
    <property type="molecule type" value="Genomic_DNA"/>
</dbReference>
<dbReference type="GO" id="GO:0006355">
    <property type="term" value="P:regulation of DNA-templated transcription"/>
    <property type="evidence" value="ECO:0007669"/>
    <property type="project" value="InterPro"/>
</dbReference>
<dbReference type="AlphaFoldDB" id="A0A931GHQ6"/>
<evidence type="ECO:0000259" key="2">
    <source>
        <dbReference type="Pfam" id="PF03869"/>
    </source>
</evidence>
<dbReference type="SUPFAM" id="SSF47598">
    <property type="entry name" value="Ribbon-helix-helix"/>
    <property type="match status" value="1"/>
</dbReference>
<dbReference type="InterPro" id="IPR013321">
    <property type="entry name" value="Arc_rbn_hlx_hlx"/>
</dbReference>
<evidence type="ECO:0000313" key="4">
    <source>
        <dbReference type="Proteomes" id="UP000596932"/>
    </source>
</evidence>
<reference evidence="3" key="1">
    <citation type="submission" date="2020-07" db="EMBL/GenBank/DDBJ databases">
        <title>Pseudomonas chaetoceroseae sp. nov., a new member of the Pseudomonas oleovorans group isolated from a culture of Chaetoceros calcitrans.</title>
        <authorList>
            <person name="Girard L."/>
            <person name="Lood C."/>
            <person name="De Mot R."/>
            <person name="Baudart J."/>
        </authorList>
    </citation>
    <scope>NUCLEOTIDE SEQUENCE</scope>
    <source>
        <strain evidence="3">536</strain>
    </source>
</reference>
<dbReference type="RefSeq" id="WP_196475416.1">
    <property type="nucleotide sequence ID" value="NZ_JACFYX020000005.1"/>
</dbReference>
<keyword evidence="3" id="KW-0238">DNA-binding</keyword>